<protein>
    <recommendedName>
        <fullName evidence="5">Cell envelope biogenesis protein TolA</fullName>
    </recommendedName>
</protein>
<name>A0A5C6UNA6_9SPHN</name>
<evidence type="ECO:0008006" key="5">
    <source>
        <dbReference type="Google" id="ProtNLM"/>
    </source>
</evidence>
<feature type="transmembrane region" description="Helical" evidence="2">
    <location>
        <begin position="12"/>
        <end position="31"/>
    </location>
</feature>
<dbReference type="Gene3D" id="3.30.1150.10">
    <property type="match status" value="1"/>
</dbReference>
<accession>A0A5C6UNA6</accession>
<dbReference type="EMBL" id="VOPY01000001">
    <property type="protein sequence ID" value="TXC73556.1"/>
    <property type="molecule type" value="Genomic_DNA"/>
</dbReference>
<dbReference type="RefSeq" id="WP_147121393.1">
    <property type="nucleotide sequence ID" value="NZ_VOPY01000001.1"/>
</dbReference>
<keyword evidence="2" id="KW-0812">Transmembrane</keyword>
<feature type="region of interest" description="Disordered" evidence="1">
    <location>
        <begin position="79"/>
        <end position="166"/>
    </location>
</feature>
<feature type="compositionally biased region" description="Pro residues" evidence="1">
    <location>
        <begin position="84"/>
        <end position="96"/>
    </location>
</feature>
<reference evidence="3 4" key="1">
    <citation type="submission" date="2019-08" db="EMBL/GenBank/DDBJ databases">
        <title>Sphingorhabdus soil sp. nov., isolated from arctic soil.</title>
        <authorList>
            <person name="Liu Y."/>
        </authorList>
    </citation>
    <scope>NUCLEOTIDE SEQUENCE [LARGE SCALE GENOMIC DNA]</scope>
    <source>
        <strain evidence="3 4">D-2Q-5-6</strain>
    </source>
</reference>
<evidence type="ECO:0000256" key="2">
    <source>
        <dbReference type="SAM" id="Phobius"/>
    </source>
</evidence>
<proteinExistence type="predicted"/>
<organism evidence="3 4">
    <name type="scientific">Flavisphingopyxis soli</name>
    <dbReference type="NCBI Taxonomy" id="2601267"/>
    <lineage>
        <taxon>Bacteria</taxon>
        <taxon>Pseudomonadati</taxon>
        <taxon>Pseudomonadota</taxon>
        <taxon>Alphaproteobacteria</taxon>
        <taxon>Sphingomonadales</taxon>
        <taxon>Sphingopyxidaceae</taxon>
        <taxon>Flavisphingopyxis</taxon>
    </lineage>
</organism>
<keyword evidence="4" id="KW-1185">Reference proteome</keyword>
<dbReference type="Proteomes" id="UP000321129">
    <property type="component" value="Unassembled WGS sequence"/>
</dbReference>
<comment type="caution">
    <text evidence="3">The sequence shown here is derived from an EMBL/GenBank/DDBJ whole genome shotgun (WGS) entry which is preliminary data.</text>
</comment>
<dbReference type="AlphaFoldDB" id="A0A5C6UNA6"/>
<keyword evidence="2" id="KW-0472">Membrane</keyword>
<gene>
    <name evidence="3" type="ORF">FSZ31_02070</name>
</gene>
<sequence>MALDRTDTISLTVVVAAHLALFAALSVNLFAKPPMRFDNPPMEVDLIAESAITSAAPELSASPPAARLAAEDGPVEDAMIAEPDPVPLPRVDPVPVPRVERPTPAPRPTPKAAPKPAPPARSKPSPTPAPSAAKAKRPTGNLKGLLDGIGKDPSPSKSNAAPAQSVGEIKRSISVSINAEVRGPWNRCSVSGIDVDELKTTIVFRLSKSGALAGFDRVSTSGETPSNATQIARFEECAKRAIQLAAPFDLPAENYDYWKTYTLDFEKR</sequence>
<evidence type="ECO:0000256" key="1">
    <source>
        <dbReference type="SAM" id="MobiDB-lite"/>
    </source>
</evidence>
<evidence type="ECO:0000313" key="3">
    <source>
        <dbReference type="EMBL" id="TXC73556.1"/>
    </source>
</evidence>
<keyword evidence="2" id="KW-1133">Transmembrane helix</keyword>
<dbReference type="OrthoDB" id="7161229at2"/>
<evidence type="ECO:0000313" key="4">
    <source>
        <dbReference type="Proteomes" id="UP000321129"/>
    </source>
</evidence>
<feature type="compositionally biased region" description="Pro residues" evidence="1">
    <location>
        <begin position="103"/>
        <end position="129"/>
    </location>
</feature>